<proteinExistence type="predicted"/>
<feature type="transmembrane region" description="Helical" evidence="1">
    <location>
        <begin position="40"/>
        <end position="73"/>
    </location>
</feature>
<evidence type="ECO:0000259" key="2">
    <source>
        <dbReference type="Pfam" id="PF07835"/>
    </source>
</evidence>
<dbReference type="Gene3D" id="1.20.5.160">
    <property type="entry name" value="Bacterial aa3 type cytochrome c oxidase subunit IV"/>
    <property type="match status" value="1"/>
</dbReference>
<name>A0ABV2HCG4_9HYPH</name>
<keyword evidence="1" id="KW-1133">Transmembrane helix</keyword>
<evidence type="ECO:0000313" key="4">
    <source>
        <dbReference type="Proteomes" id="UP001549031"/>
    </source>
</evidence>
<reference evidence="3 4" key="1">
    <citation type="submission" date="2024-06" db="EMBL/GenBank/DDBJ databases">
        <title>Genomic Encyclopedia of Type Strains, Phase IV (KMG-IV): sequencing the most valuable type-strain genomes for metagenomic binning, comparative biology and taxonomic classification.</title>
        <authorList>
            <person name="Goeker M."/>
        </authorList>
    </citation>
    <scope>NUCLEOTIDE SEQUENCE [LARGE SCALE GENOMIC DNA]</scope>
    <source>
        <strain evidence="3 4">DSM 105042</strain>
    </source>
</reference>
<dbReference type="EMBL" id="JBEPLJ010000022">
    <property type="protein sequence ID" value="MET3588245.1"/>
    <property type="molecule type" value="Genomic_DNA"/>
</dbReference>
<evidence type="ECO:0000256" key="1">
    <source>
        <dbReference type="SAM" id="Phobius"/>
    </source>
</evidence>
<gene>
    <name evidence="3" type="ORF">ABID21_004380</name>
</gene>
<sequence>MDNHSSGPVETGAQMDYAEHEKTYKGFLTLTKWGTMHLVVLMIAMAAGFFGGAGFFGALIIFLVLSAAGIYLLR</sequence>
<dbReference type="SUPFAM" id="SSF81469">
    <property type="entry name" value="Bacterial aa3 type cytochrome c oxidase subunit IV"/>
    <property type="match status" value="1"/>
</dbReference>
<keyword evidence="1" id="KW-0812">Transmembrane</keyword>
<organism evidence="3 4">
    <name type="scientific">Pseudorhizobium tarimense</name>
    <dbReference type="NCBI Taxonomy" id="1079109"/>
    <lineage>
        <taxon>Bacteria</taxon>
        <taxon>Pseudomonadati</taxon>
        <taxon>Pseudomonadota</taxon>
        <taxon>Alphaproteobacteria</taxon>
        <taxon>Hyphomicrobiales</taxon>
        <taxon>Rhizobiaceae</taxon>
        <taxon>Rhizobium/Agrobacterium group</taxon>
        <taxon>Pseudorhizobium</taxon>
    </lineage>
</organism>
<accession>A0ABV2HCG4</accession>
<dbReference type="Pfam" id="PF07835">
    <property type="entry name" value="COX4_pro_2"/>
    <property type="match status" value="1"/>
</dbReference>
<dbReference type="InterPro" id="IPR012422">
    <property type="entry name" value="Cyt_c_oxidase_su4_bac-aa3"/>
</dbReference>
<dbReference type="RefSeq" id="WP_247246009.1">
    <property type="nucleotide sequence ID" value="NZ_JALJRA010000023.1"/>
</dbReference>
<evidence type="ECO:0000313" key="3">
    <source>
        <dbReference type="EMBL" id="MET3588245.1"/>
    </source>
</evidence>
<dbReference type="InterPro" id="IPR036596">
    <property type="entry name" value="Cyt-C_aa3_sf"/>
</dbReference>
<keyword evidence="1" id="KW-0472">Membrane</keyword>
<protein>
    <recommendedName>
        <fullName evidence="2">Cytochrome c oxidase subunit IV bacterial aa3 type domain-containing protein</fullName>
    </recommendedName>
</protein>
<feature type="domain" description="Cytochrome c oxidase subunit IV bacterial aa3 type" evidence="2">
    <location>
        <begin position="4"/>
        <end position="49"/>
    </location>
</feature>
<keyword evidence="4" id="KW-1185">Reference proteome</keyword>
<dbReference type="Proteomes" id="UP001549031">
    <property type="component" value="Unassembled WGS sequence"/>
</dbReference>
<comment type="caution">
    <text evidence="3">The sequence shown here is derived from an EMBL/GenBank/DDBJ whole genome shotgun (WGS) entry which is preliminary data.</text>
</comment>